<sequence>MRDKLPKYALRCPKCGGKDTIITDGSEYCNNCGLNLDEDGGGPKPDFS</sequence>
<name>X1I0G1_9ZZZZ</name>
<organism evidence="1">
    <name type="scientific">marine sediment metagenome</name>
    <dbReference type="NCBI Taxonomy" id="412755"/>
    <lineage>
        <taxon>unclassified sequences</taxon>
        <taxon>metagenomes</taxon>
        <taxon>ecological metagenomes</taxon>
    </lineage>
</organism>
<evidence type="ECO:0000313" key="1">
    <source>
        <dbReference type="EMBL" id="GAH75197.1"/>
    </source>
</evidence>
<dbReference type="SUPFAM" id="SSF57783">
    <property type="entry name" value="Zinc beta-ribbon"/>
    <property type="match status" value="1"/>
</dbReference>
<reference evidence="1" key="1">
    <citation type="journal article" date="2014" name="Front. Microbiol.">
        <title>High frequency of phylogenetically diverse reductive dehalogenase-homologous genes in deep subseafloor sedimentary metagenomes.</title>
        <authorList>
            <person name="Kawai M."/>
            <person name="Futagami T."/>
            <person name="Toyoda A."/>
            <person name="Takaki Y."/>
            <person name="Nishi S."/>
            <person name="Hori S."/>
            <person name="Arai W."/>
            <person name="Tsubouchi T."/>
            <person name="Morono Y."/>
            <person name="Uchiyama I."/>
            <person name="Ito T."/>
            <person name="Fujiyama A."/>
            <person name="Inagaki F."/>
            <person name="Takami H."/>
        </authorList>
    </citation>
    <scope>NUCLEOTIDE SEQUENCE</scope>
    <source>
        <strain evidence="1">Expedition CK06-06</strain>
    </source>
</reference>
<accession>X1I0G1</accession>
<evidence type="ECO:0008006" key="2">
    <source>
        <dbReference type="Google" id="ProtNLM"/>
    </source>
</evidence>
<protein>
    <recommendedName>
        <fullName evidence="2">TFIIB-type domain-containing protein</fullName>
    </recommendedName>
</protein>
<comment type="caution">
    <text evidence="1">The sequence shown here is derived from an EMBL/GenBank/DDBJ whole genome shotgun (WGS) entry which is preliminary data.</text>
</comment>
<gene>
    <name evidence="1" type="ORF">S03H2_49851</name>
</gene>
<proteinExistence type="predicted"/>
<dbReference type="AlphaFoldDB" id="X1I0G1"/>
<dbReference type="EMBL" id="BARU01031524">
    <property type="protein sequence ID" value="GAH75197.1"/>
    <property type="molecule type" value="Genomic_DNA"/>
</dbReference>